<dbReference type="AlphaFoldDB" id="A0A0E9UUL7"/>
<organism evidence="1">
    <name type="scientific">Anguilla anguilla</name>
    <name type="common">European freshwater eel</name>
    <name type="synonym">Muraena anguilla</name>
    <dbReference type="NCBI Taxonomy" id="7936"/>
    <lineage>
        <taxon>Eukaryota</taxon>
        <taxon>Metazoa</taxon>
        <taxon>Chordata</taxon>
        <taxon>Craniata</taxon>
        <taxon>Vertebrata</taxon>
        <taxon>Euteleostomi</taxon>
        <taxon>Actinopterygii</taxon>
        <taxon>Neopterygii</taxon>
        <taxon>Teleostei</taxon>
        <taxon>Anguilliformes</taxon>
        <taxon>Anguillidae</taxon>
        <taxon>Anguilla</taxon>
    </lineage>
</organism>
<name>A0A0E9UUL7_ANGAN</name>
<reference evidence="1" key="1">
    <citation type="submission" date="2014-11" db="EMBL/GenBank/DDBJ databases">
        <authorList>
            <person name="Amaro Gonzalez C."/>
        </authorList>
    </citation>
    <scope>NUCLEOTIDE SEQUENCE</scope>
</reference>
<proteinExistence type="predicted"/>
<sequence>MSRFGHFRVYSSSSNPSICFPTSAARLKTHAALTPTVTIAFKTMLFPIFTQ</sequence>
<evidence type="ECO:0000313" key="1">
    <source>
        <dbReference type="EMBL" id="JAH68880.1"/>
    </source>
</evidence>
<accession>A0A0E9UUL7</accession>
<dbReference type="EMBL" id="GBXM01039697">
    <property type="protein sequence ID" value="JAH68880.1"/>
    <property type="molecule type" value="Transcribed_RNA"/>
</dbReference>
<protein>
    <submittedName>
        <fullName evidence="1">Uncharacterized protein</fullName>
    </submittedName>
</protein>
<reference evidence="1" key="2">
    <citation type="journal article" date="2015" name="Fish Shellfish Immunol.">
        <title>Early steps in the European eel (Anguilla anguilla)-Vibrio vulnificus interaction in the gills: Role of the RtxA13 toxin.</title>
        <authorList>
            <person name="Callol A."/>
            <person name="Pajuelo D."/>
            <person name="Ebbesson L."/>
            <person name="Teles M."/>
            <person name="MacKenzie S."/>
            <person name="Amaro C."/>
        </authorList>
    </citation>
    <scope>NUCLEOTIDE SEQUENCE</scope>
</reference>